<evidence type="ECO:0000313" key="1">
    <source>
        <dbReference type="EMBL" id="CAL1536850.1"/>
    </source>
</evidence>
<organism evidence="1 2">
    <name type="scientific">Lymnaea stagnalis</name>
    <name type="common">Great pond snail</name>
    <name type="synonym">Helix stagnalis</name>
    <dbReference type="NCBI Taxonomy" id="6523"/>
    <lineage>
        <taxon>Eukaryota</taxon>
        <taxon>Metazoa</taxon>
        <taxon>Spiralia</taxon>
        <taxon>Lophotrochozoa</taxon>
        <taxon>Mollusca</taxon>
        <taxon>Gastropoda</taxon>
        <taxon>Heterobranchia</taxon>
        <taxon>Euthyneura</taxon>
        <taxon>Panpulmonata</taxon>
        <taxon>Hygrophila</taxon>
        <taxon>Lymnaeoidea</taxon>
        <taxon>Lymnaeidae</taxon>
        <taxon>Lymnaea</taxon>
    </lineage>
</organism>
<dbReference type="Proteomes" id="UP001497497">
    <property type="component" value="Unassembled WGS sequence"/>
</dbReference>
<name>A0AAV2HTG4_LYMST</name>
<dbReference type="AlphaFoldDB" id="A0AAV2HTG4"/>
<proteinExistence type="predicted"/>
<sequence>YTENENFIWAVSSSTSLYLVFAKAETFPLTYGRFEGLSVPIPKYTDRILKVRYDYEICQSRGMDHKSDLVLPWSSVTRL</sequence>
<reference evidence="1 2" key="1">
    <citation type="submission" date="2024-04" db="EMBL/GenBank/DDBJ databases">
        <authorList>
            <consortium name="Genoscope - CEA"/>
            <person name="William W."/>
        </authorList>
    </citation>
    <scope>NUCLEOTIDE SEQUENCE [LARGE SCALE GENOMIC DNA]</scope>
</reference>
<comment type="caution">
    <text evidence="1">The sequence shown here is derived from an EMBL/GenBank/DDBJ whole genome shotgun (WGS) entry which is preliminary data.</text>
</comment>
<dbReference type="EMBL" id="CAXITT010000241">
    <property type="protein sequence ID" value="CAL1536850.1"/>
    <property type="molecule type" value="Genomic_DNA"/>
</dbReference>
<accession>A0AAV2HTG4</accession>
<feature type="non-terminal residue" evidence="1">
    <location>
        <position position="1"/>
    </location>
</feature>
<gene>
    <name evidence="1" type="ORF">GSLYS_00010763001</name>
</gene>
<feature type="non-terminal residue" evidence="1">
    <location>
        <position position="79"/>
    </location>
</feature>
<protein>
    <submittedName>
        <fullName evidence="1">Uncharacterized protein</fullName>
    </submittedName>
</protein>
<keyword evidence="2" id="KW-1185">Reference proteome</keyword>
<evidence type="ECO:0000313" key="2">
    <source>
        <dbReference type="Proteomes" id="UP001497497"/>
    </source>
</evidence>